<feature type="region of interest" description="Disordered" evidence="1">
    <location>
        <begin position="1"/>
        <end position="33"/>
    </location>
</feature>
<dbReference type="PANTHER" id="PTHR21504">
    <property type="entry name" value="IG-LIKE DOMAIN-CONTAINING PROTEIN-RELATED-RELATED"/>
    <property type="match status" value="1"/>
</dbReference>
<evidence type="ECO:0000256" key="1">
    <source>
        <dbReference type="SAM" id="MobiDB-lite"/>
    </source>
</evidence>
<evidence type="ECO:0000313" key="2">
    <source>
        <dbReference type="EMBL" id="PIC19472.1"/>
    </source>
</evidence>
<dbReference type="Proteomes" id="UP000230233">
    <property type="component" value="Chromosome X"/>
</dbReference>
<feature type="compositionally biased region" description="Low complexity" evidence="1">
    <location>
        <begin position="1"/>
        <end position="19"/>
    </location>
</feature>
<name>A0A2G5SWV7_9PELO</name>
<evidence type="ECO:0000313" key="3">
    <source>
        <dbReference type="Proteomes" id="UP000230233"/>
    </source>
</evidence>
<dbReference type="AlphaFoldDB" id="A0A2G5SWV7"/>
<reference evidence="3" key="1">
    <citation type="submission" date="2017-10" db="EMBL/GenBank/DDBJ databases">
        <title>Rapid genome shrinkage in a self-fertile nematode reveals novel sperm competition proteins.</title>
        <authorList>
            <person name="Yin D."/>
            <person name="Schwarz E.M."/>
            <person name="Thomas C.G."/>
            <person name="Felde R.L."/>
            <person name="Korf I.F."/>
            <person name="Cutter A.D."/>
            <person name="Schartner C.M."/>
            <person name="Ralston E.J."/>
            <person name="Meyer B.J."/>
            <person name="Haag E.S."/>
        </authorList>
    </citation>
    <scope>NUCLEOTIDE SEQUENCE [LARGE SCALE GENOMIC DNA]</scope>
    <source>
        <strain evidence="3">JU1422</strain>
    </source>
</reference>
<gene>
    <name evidence="2" type="primary">Cnig_chr_X.g25014</name>
    <name evidence="2" type="ORF">B9Z55_025014</name>
</gene>
<proteinExistence type="predicted"/>
<feature type="region of interest" description="Disordered" evidence="1">
    <location>
        <begin position="396"/>
        <end position="433"/>
    </location>
</feature>
<sequence length="469" mass="54590">MSTLSSSSSPLSAETSQSAPVRIPSGSSLSQNIPENSQEIYNYGVAHDKMYGKNEQQALRPHFVLFNCTRNPQLVLLGVHRKESRYLKLEFEHSQQEFNVHSCDCQSPTMESDLNPLHTSYCSEIGNVVVYCWNSFNNKREQYVYNKESKILEEVHRSDMMFRPDLCISRHVMICEIGSGVNISIEKDTNGLCQFRYEEGQTVKLPDSVVQQIVSNDTPEPEQPSENVFHQYFKTLPVFIASFCPCFNRIHIRVKILDGTYLKYYFNEERMVRATNCSTCPEKVTQNLLVPMYFECREGENNVIHCRNKTTNLFEQYIYDWNTSELKQVFLPEIPYDGSRRQDSDSYFFKVDDIIISKEGESLMLEILRSSNKRVRFGPVAVNTMAMQYKIFEENERERKSKEMQSTSSSAVDEQESSSFRQDHQHRIRRCQSPDFSQYHRSLEETIEAVNYVGKLIAQRNNNQFNTNQ</sequence>
<organism evidence="2 3">
    <name type="scientific">Caenorhabditis nigoni</name>
    <dbReference type="NCBI Taxonomy" id="1611254"/>
    <lineage>
        <taxon>Eukaryota</taxon>
        <taxon>Metazoa</taxon>
        <taxon>Ecdysozoa</taxon>
        <taxon>Nematoda</taxon>
        <taxon>Chromadorea</taxon>
        <taxon>Rhabditida</taxon>
        <taxon>Rhabditina</taxon>
        <taxon>Rhabditomorpha</taxon>
        <taxon>Rhabditoidea</taxon>
        <taxon>Rhabditidae</taxon>
        <taxon>Peloderinae</taxon>
        <taxon>Caenorhabditis</taxon>
    </lineage>
</organism>
<keyword evidence="3" id="KW-1185">Reference proteome</keyword>
<comment type="caution">
    <text evidence="2">The sequence shown here is derived from an EMBL/GenBank/DDBJ whole genome shotgun (WGS) entry which is preliminary data.</text>
</comment>
<protein>
    <submittedName>
        <fullName evidence="2">Uncharacterized protein</fullName>
    </submittedName>
</protein>
<dbReference type="GO" id="GO:0006914">
    <property type="term" value="P:autophagy"/>
    <property type="evidence" value="ECO:0007669"/>
    <property type="project" value="InterPro"/>
</dbReference>
<accession>A0A2G5SWV7</accession>
<dbReference type="PANTHER" id="PTHR21504:SF1">
    <property type="entry name" value="IG-LIKE DOMAIN-CONTAINING PROTEIN-RELATED"/>
    <property type="match status" value="1"/>
</dbReference>
<dbReference type="EMBL" id="PDUG01000006">
    <property type="protein sequence ID" value="PIC19472.1"/>
    <property type="molecule type" value="Genomic_DNA"/>
</dbReference>
<dbReference type="OrthoDB" id="10361198at2759"/>
<dbReference type="InterPro" id="IPR039908">
    <property type="entry name" value="Sepa-1"/>
</dbReference>